<proteinExistence type="predicted"/>
<feature type="compositionally biased region" description="Polar residues" evidence="1">
    <location>
        <begin position="88"/>
        <end position="97"/>
    </location>
</feature>
<sequence length="97" mass="10678">MFAEMGLLFHHLQEIDHHDRLPLEEELFCRIQSRDGLFLPRGSATVSDFLLPTQRFIASGVHPSAAVAHATSPSTSGTSAEDPYSSAVRKQSFCSCM</sequence>
<evidence type="ECO:0000313" key="3">
    <source>
        <dbReference type="Proteomes" id="UP000652761"/>
    </source>
</evidence>
<evidence type="ECO:0000256" key="1">
    <source>
        <dbReference type="SAM" id="MobiDB-lite"/>
    </source>
</evidence>
<keyword evidence="3" id="KW-1185">Reference proteome</keyword>
<organism evidence="2 3">
    <name type="scientific">Colocasia esculenta</name>
    <name type="common">Wild taro</name>
    <name type="synonym">Arum esculentum</name>
    <dbReference type="NCBI Taxonomy" id="4460"/>
    <lineage>
        <taxon>Eukaryota</taxon>
        <taxon>Viridiplantae</taxon>
        <taxon>Streptophyta</taxon>
        <taxon>Embryophyta</taxon>
        <taxon>Tracheophyta</taxon>
        <taxon>Spermatophyta</taxon>
        <taxon>Magnoliopsida</taxon>
        <taxon>Liliopsida</taxon>
        <taxon>Araceae</taxon>
        <taxon>Aroideae</taxon>
        <taxon>Colocasieae</taxon>
        <taxon>Colocasia</taxon>
    </lineage>
</organism>
<dbReference type="Proteomes" id="UP000652761">
    <property type="component" value="Unassembled WGS sequence"/>
</dbReference>
<evidence type="ECO:0000313" key="2">
    <source>
        <dbReference type="EMBL" id="MQM12973.1"/>
    </source>
</evidence>
<reference evidence="2" key="1">
    <citation type="submission" date="2017-07" db="EMBL/GenBank/DDBJ databases">
        <title>Taro Niue Genome Assembly and Annotation.</title>
        <authorList>
            <person name="Atibalentja N."/>
            <person name="Keating K."/>
            <person name="Fields C.J."/>
        </authorList>
    </citation>
    <scope>NUCLEOTIDE SEQUENCE</scope>
    <source>
        <strain evidence="2">Niue_2</strain>
        <tissue evidence="2">Leaf</tissue>
    </source>
</reference>
<comment type="caution">
    <text evidence="2">The sequence shown here is derived from an EMBL/GenBank/DDBJ whole genome shotgun (WGS) entry which is preliminary data.</text>
</comment>
<accession>A0A843WND0</accession>
<gene>
    <name evidence="2" type="ORF">Taro_045894</name>
</gene>
<dbReference type="AlphaFoldDB" id="A0A843WND0"/>
<protein>
    <submittedName>
        <fullName evidence="2">Uncharacterized protein</fullName>
    </submittedName>
</protein>
<name>A0A843WND0_COLES</name>
<dbReference type="EMBL" id="NMUH01005515">
    <property type="protein sequence ID" value="MQM12973.1"/>
    <property type="molecule type" value="Genomic_DNA"/>
</dbReference>
<feature type="region of interest" description="Disordered" evidence="1">
    <location>
        <begin position="67"/>
        <end position="97"/>
    </location>
</feature>